<evidence type="ECO:0000313" key="4">
    <source>
        <dbReference type="EMBL" id="OPC80477.1"/>
    </source>
</evidence>
<evidence type="ECO:0000256" key="1">
    <source>
        <dbReference type="ARBA" id="ARBA00023125"/>
    </source>
</evidence>
<proteinExistence type="predicted"/>
<organism evidence="4 5">
    <name type="scientific">Embleya scabrispora</name>
    <dbReference type="NCBI Taxonomy" id="159449"/>
    <lineage>
        <taxon>Bacteria</taxon>
        <taxon>Bacillati</taxon>
        <taxon>Actinomycetota</taxon>
        <taxon>Actinomycetes</taxon>
        <taxon>Kitasatosporales</taxon>
        <taxon>Streptomycetaceae</taxon>
        <taxon>Embleya</taxon>
    </lineage>
</organism>
<dbReference type="EMBL" id="MWQN01000001">
    <property type="protein sequence ID" value="OPC80477.1"/>
    <property type="molecule type" value="Genomic_DNA"/>
</dbReference>
<evidence type="ECO:0000259" key="3">
    <source>
        <dbReference type="PROSITE" id="PS50977"/>
    </source>
</evidence>
<dbReference type="OrthoDB" id="7506349at2"/>
<dbReference type="GO" id="GO:0003700">
    <property type="term" value="F:DNA-binding transcription factor activity"/>
    <property type="evidence" value="ECO:0007669"/>
    <property type="project" value="TreeGrafter"/>
</dbReference>
<feature type="DNA-binding region" description="H-T-H motif" evidence="2">
    <location>
        <begin position="30"/>
        <end position="49"/>
    </location>
</feature>
<keyword evidence="1 2" id="KW-0238">DNA-binding</keyword>
<dbReference type="AlphaFoldDB" id="A0A1T3NUB7"/>
<comment type="caution">
    <text evidence="4">The sequence shown here is derived from an EMBL/GenBank/DDBJ whole genome shotgun (WGS) entry which is preliminary data.</text>
</comment>
<evidence type="ECO:0000313" key="5">
    <source>
        <dbReference type="Proteomes" id="UP000190037"/>
    </source>
</evidence>
<dbReference type="SUPFAM" id="SSF46689">
    <property type="entry name" value="Homeodomain-like"/>
    <property type="match status" value="1"/>
</dbReference>
<dbReference type="GO" id="GO:0000976">
    <property type="term" value="F:transcription cis-regulatory region binding"/>
    <property type="evidence" value="ECO:0007669"/>
    <property type="project" value="TreeGrafter"/>
</dbReference>
<name>A0A1T3NUB7_9ACTN</name>
<dbReference type="InterPro" id="IPR050109">
    <property type="entry name" value="HTH-type_TetR-like_transc_reg"/>
</dbReference>
<gene>
    <name evidence="4" type="ORF">B4N89_05500</name>
</gene>
<dbReference type="InterPro" id="IPR041583">
    <property type="entry name" value="TetR_C_31"/>
</dbReference>
<dbReference type="STRING" id="159449.B4N89_05500"/>
<dbReference type="Pfam" id="PF00440">
    <property type="entry name" value="TetR_N"/>
    <property type="match status" value="1"/>
</dbReference>
<dbReference type="Gene3D" id="1.10.357.10">
    <property type="entry name" value="Tetracycline Repressor, domain 2"/>
    <property type="match status" value="1"/>
</dbReference>
<dbReference type="InterPro" id="IPR001647">
    <property type="entry name" value="HTH_TetR"/>
</dbReference>
<dbReference type="Pfam" id="PF17940">
    <property type="entry name" value="TetR_C_31"/>
    <property type="match status" value="1"/>
</dbReference>
<keyword evidence="5" id="KW-1185">Reference proteome</keyword>
<dbReference type="PANTHER" id="PTHR30055">
    <property type="entry name" value="HTH-TYPE TRANSCRIPTIONAL REGULATOR RUTR"/>
    <property type="match status" value="1"/>
</dbReference>
<dbReference type="PANTHER" id="PTHR30055:SF231">
    <property type="entry name" value="TRANSCRIPTIONAL REGULATORY PROTEIN (PROBABLY DEOR-FAMILY)-RELATED"/>
    <property type="match status" value="1"/>
</dbReference>
<protein>
    <recommendedName>
        <fullName evidence="3">HTH tetR-type domain-containing protein</fullName>
    </recommendedName>
</protein>
<dbReference type="PROSITE" id="PS50977">
    <property type="entry name" value="HTH_TETR_2"/>
    <property type="match status" value="1"/>
</dbReference>
<sequence length="195" mass="20653">MAPPPNSARRRAIADGAIEVLARAGVHGFSHRAVDEAAGLPAGTTSNYFRSRDVLLGAAAERVLELHRADMTAAHETVAGPIDRGGLVDLIAMSLEFSATMHRARYLAVYELTLEATRRPELQRTLDHMQTEAVDFTLAQHRALGLRTSRADVATLITLFAGALYTLVTGQAGQATGPAARALAQGMVTGIASPN</sequence>
<dbReference type="RefSeq" id="WP_078974735.1">
    <property type="nucleotide sequence ID" value="NZ_MWQN01000001.1"/>
</dbReference>
<accession>A0A1T3NUB7</accession>
<reference evidence="4 5" key="1">
    <citation type="submission" date="2017-03" db="EMBL/GenBank/DDBJ databases">
        <title>Draft genome sequence of Streptomyces scabrisporus NF3, endophyte isolated from Amphipterygium adstringens.</title>
        <authorList>
            <person name="Vazquez M."/>
            <person name="Ceapa C.D."/>
            <person name="Rodriguez Luna D."/>
            <person name="Sanchez Esquivel S."/>
        </authorList>
    </citation>
    <scope>NUCLEOTIDE SEQUENCE [LARGE SCALE GENOMIC DNA]</scope>
    <source>
        <strain evidence="4 5">NF3</strain>
    </source>
</reference>
<dbReference type="Proteomes" id="UP000190037">
    <property type="component" value="Unassembled WGS sequence"/>
</dbReference>
<dbReference type="InterPro" id="IPR009057">
    <property type="entry name" value="Homeodomain-like_sf"/>
</dbReference>
<feature type="domain" description="HTH tetR-type" evidence="3">
    <location>
        <begin position="7"/>
        <end position="67"/>
    </location>
</feature>
<evidence type="ECO:0000256" key="2">
    <source>
        <dbReference type="PROSITE-ProRule" id="PRU00335"/>
    </source>
</evidence>